<dbReference type="PANTHER" id="PTHR30570">
    <property type="entry name" value="PERIPLASMIC PHOSPHATE BINDING COMPONENT OF PHOSPHATE ABC TRANSPORTER"/>
    <property type="match status" value="1"/>
</dbReference>
<evidence type="ECO:0000256" key="1">
    <source>
        <dbReference type="ARBA" id="ARBA00022729"/>
    </source>
</evidence>
<sequence length="277" mass="29992">MLIKATTLWALCTTLAFSAQANTTVTVTGSTSVSHIMDILAEHYSIQYPNNKINVQGISSSAGIVALQTGTAEIGMSSRIINADELDDNYTITPIAHDGIALVVNPANPINNITHSQVNNIYHGITKNWQQVGGNNEEIAVVSRENASGSRFSFEHFMQLTQNVAGFTVSDINPEVLVVSTNGMVKSLIARNQQAIGYLSFGSIDSSIKPLSYNGVTPTISNIHSGEYKMARPFLIMYKKQGLSANAAKFIQFLASDDAKKSLIIMVISQNHHNCPF</sequence>
<gene>
    <name evidence="4" type="ORF">VXS00_08065</name>
</gene>
<evidence type="ECO:0000313" key="5">
    <source>
        <dbReference type="Proteomes" id="UP001339429"/>
    </source>
</evidence>
<feature type="domain" description="PBP" evidence="3">
    <location>
        <begin position="19"/>
        <end position="258"/>
    </location>
</feature>
<dbReference type="SUPFAM" id="SSF53850">
    <property type="entry name" value="Periplasmic binding protein-like II"/>
    <property type="match status" value="1"/>
</dbReference>
<dbReference type="Proteomes" id="UP001339429">
    <property type="component" value="Unassembled WGS sequence"/>
</dbReference>
<evidence type="ECO:0000256" key="2">
    <source>
        <dbReference type="SAM" id="SignalP"/>
    </source>
</evidence>
<feature type="signal peptide" evidence="2">
    <location>
        <begin position="1"/>
        <end position="21"/>
    </location>
</feature>
<dbReference type="Pfam" id="PF12849">
    <property type="entry name" value="PBP_like_2"/>
    <property type="match status" value="1"/>
</dbReference>
<evidence type="ECO:0000259" key="3">
    <source>
        <dbReference type="Pfam" id="PF12849"/>
    </source>
</evidence>
<accession>A0ABU6LG87</accession>
<dbReference type="InterPro" id="IPR024370">
    <property type="entry name" value="PBP_domain"/>
</dbReference>
<comment type="caution">
    <text evidence="4">The sequence shown here is derived from an EMBL/GenBank/DDBJ whole genome shotgun (WGS) entry which is preliminary data.</text>
</comment>
<protein>
    <submittedName>
        <fullName evidence="4">Phosphate ABC transporter substrate-binding protein</fullName>
    </submittedName>
</protein>
<name>A0ABU6LG87_9GAMM</name>
<dbReference type="RefSeq" id="WP_327779644.1">
    <property type="nucleotide sequence ID" value="NZ_JAYXUD010000004.1"/>
</dbReference>
<reference evidence="4 5" key="1">
    <citation type="submission" date="2024-01" db="EMBL/GenBank/DDBJ databases">
        <title>Active colonisers of the gastrointestinal tract of Atlantic salmon farmed in a warm water region.</title>
        <authorList>
            <person name="Bowman J.P."/>
        </authorList>
    </citation>
    <scope>NUCLEOTIDE SEQUENCE [LARGE SCALE GENOMIC DNA]</scope>
    <source>
        <strain evidence="4 5">S4MW1</strain>
    </source>
</reference>
<feature type="chain" id="PRO_5047456148" evidence="2">
    <location>
        <begin position="22"/>
        <end position="277"/>
    </location>
</feature>
<dbReference type="EMBL" id="JAYXUD010000004">
    <property type="protein sequence ID" value="MEC6898590.1"/>
    <property type="molecule type" value="Genomic_DNA"/>
</dbReference>
<dbReference type="PANTHER" id="PTHR30570:SF1">
    <property type="entry name" value="PHOSPHATE-BINDING PROTEIN PSTS"/>
    <property type="match status" value="1"/>
</dbReference>
<dbReference type="Gene3D" id="3.40.190.10">
    <property type="entry name" value="Periplasmic binding protein-like II"/>
    <property type="match status" value="2"/>
</dbReference>
<organism evidence="4 5">
    <name type="scientific">Photobacterium piscicola</name>
    <dbReference type="NCBI Taxonomy" id="1378299"/>
    <lineage>
        <taxon>Bacteria</taxon>
        <taxon>Pseudomonadati</taxon>
        <taxon>Pseudomonadota</taxon>
        <taxon>Gammaproteobacteria</taxon>
        <taxon>Vibrionales</taxon>
        <taxon>Vibrionaceae</taxon>
        <taxon>Photobacterium</taxon>
    </lineage>
</organism>
<dbReference type="InterPro" id="IPR050811">
    <property type="entry name" value="Phosphate_ABC_transporter"/>
</dbReference>
<proteinExistence type="predicted"/>
<evidence type="ECO:0000313" key="4">
    <source>
        <dbReference type="EMBL" id="MEC6898590.1"/>
    </source>
</evidence>
<keyword evidence="1 2" id="KW-0732">Signal</keyword>
<keyword evidence="5" id="KW-1185">Reference proteome</keyword>
<dbReference type="CDD" id="cd13653">
    <property type="entry name" value="PBP2_phosphate_like_1"/>
    <property type="match status" value="1"/>
</dbReference>